<evidence type="ECO:0000313" key="3">
    <source>
        <dbReference type="Proteomes" id="UP001642484"/>
    </source>
</evidence>
<protein>
    <submittedName>
        <fullName evidence="2">Uncharacterized protein</fullName>
    </submittedName>
</protein>
<organism evidence="2 3">
    <name type="scientific">Durusdinium trenchii</name>
    <dbReference type="NCBI Taxonomy" id="1381693"/>
    <lineage>
        <taxon>Eukaryota</taxon>
        <taxon>Sar</taxon>
        <taxon>Alveolata</taxon>
        <taxon>Dinophyceae</taxon>
        <taxon>Suessiales</taxon>
        <taxon>Symbiodiniaceae</taxon>
        <taxon>Durusdinium</taxon>
    </lineage>
</organism>
<accession>A0ABP0I8L6</accession>
<feature type="region of interest" description="Disordered" evidence="1">
    <location>
        <begin position="173"/>
        <end position="272"/>
    </location>
</feature>
<evidence type="ECO:0000256" key="1">
    <source>
        <dbReference type="SAM" id="MobiDB-lite"/>
    </source>
</evidence>
<feature type="compositionally biased region" description="Acidic residues" evidence="1">
    <location>
        <begin position="187"/>
        <end position="209"/>
    </location>
</feature>
<proteinExistence type="predicted"/>
<dbReference type="Proteomes" id="UP001642484">
    <property type="component" value="Unassembled WGS sequence"/>
</dbReference>
<sequence>MAIVEDGNPILESQSPFFLQWRSTRPGRVSWTKDDVVSLATSMKNNLPVEVVSVISDPNYKGGALINLKNPMARPSANELAKNHIWLLPFVKDSPSKVPSGYYMCDAFLMLDFLLGKKLFRPKPGVETRAGLASEEAVKAKRCLGSLRYLWRNSTSSHDPYILEMKSFLQASPLQGERRRRRRRAAEDEEEEESEALQDESDGEGEEAEPLQNEPAGDCHDGSDNESTGTPCDSPPAAEGQDSPVSLTASTRRLGDSPPSEKEEGEVDLRDSQVSSGWLGKFYAAYGGNNPRCKLPDPELDGESIKSVEDDAMPDLQGDMLPIREILDVIQASLSSNGLFGEHPMMPDYLDYCDKALTKHGSCVGDTLASRQHFHEWIYTQKAEDSPSPSAPAECKPKKESGGAAISEAFKLMNMDARKATELDGEHIITPATKKPRLTDSVEMNLSITPPPPVERQSVKAMAKIKKESKAAPSQTCSGERTTRFRDYNLEGLPHEALPFKGMDYKGKHSYTVALGDAALEVLCKVQAYVVKRPRDGTERPGVAQVLWKRHGGPIKAWDEAKSRAGL</sequence>
<feature type="compositionally biased region" description="Basic and acidic residues" evidence="1">
    <location>
        <begin position="253"/>
        <end position="271"/>
    </location>
</feature>
<gene>
    <name evidence="2" type="ORF">CCMP2556_LOCUS5446</name>
</gene>
<dbReference type="EMBL" id="CAXAMN010002281">
    <property type="protein sequence ID" value="CAK8998906.1"/>
    <property type="molecule type" value="Genomic_DNA"/>
</dbReference>
<evidence type="ECO:0000313" key="2">
    <source>
        <dbReference type="EMBL" id="CAK8998906.1"/>
    </source>
</evidence>
<name>A0ABP0I8L6_9DINO</name>
<comment type="caution">
    <text evidence="2">The sequence shown here is derived from an EMBL/GenBank/DDBJ whole genome shotgun (WGS) entry which is preliminary data.</text>
</comment>
<reference evidence="2 3" key="1">
    <citation type="submission" date="2024-02" db="EMBL/GenBank/DDBJ databases">
        <authorList>
            <person name="Chen Y."/>
            <person name="Shah S."/>
            <person name="Dougan E. K."/>
            <person name="Thang M."/>
            <person name="Chan C."/>
        </authorList>
    </citation>
    <scope>NUCLEOTIDE SEQUENCE [LARGE SCALE GENOMIC DNA]</scope>
</reference>
<keyword evidence="3" id="KW-1185">Reference proteome</keyword>